<accession>A0A1Y2DWL8</accession>
<dbReference type="Pfam" id="PF05050">
    <property type="entry name" value="Methyltransf_21"/>
    <property type="match status" value="1"/>
</dbReference>
<dbReference type="Gene3D" id="3.40.50.150">
    <property type="entry name" value="Vaccinia Virus protein VP39"/>
    <property type="match status" value="1"/>
</dbReference>
<proteinExistence type="predicted"/>
<gene>
    <name evidence="2" type="ORF">LY90DRAFT_505308</name>
</gene>
<dbReference type="Proteomes" id="UP000193920">
    <property type="component" value="Unassembled WGS sequence"/>
</dbReference>
<dbReference type="AlphaFoldDB" id="A0A1Y2DWL8"/>
<comment type="caution">
    <text evidence="2">The sequence shown here is derived from an EMBL/GenBank/DDBJ whole genome shotgun (WGS) entry which is preliminary data.</text>
</comment>
<reference evidence="2 3" key="1">
    <citation type="submission" date="2016-08" db="EMBL/GenBank/DDBJ databases">
        <title>A Parts List for Fungal Cellulosomes Revealed by Comparative Genomics.</title>
        <authorList>
            <consortium name="DOE Joint Genome Institute"/>
            <person name="Haitjema C.H."/>
            <person name="Gilmore S.P."/>
            <person name="Henske J.K."/>
            <person name="Solomon K.V."/>
            <person name="De Groot R."/>
            <person name="Kuo A."/>
            <person name="Mondo S.J."/>
            <person name="Salamov A.A."/>
            <person name="Labutti K."/>
            <person name="Zhao Z."/>
            <person name="Chiniquy J."/>
            <person name="Barry K."/>
            <person name="Brewer H.M."/>
            <person name="Purvine S.O."/>
            <person name="Wright A.T."/>
            <person name="Boxma B."/>
            <person name="Van Alen T."/>
            <person name="Hackstein J.H."/>
            <person name="Baker S.E."/>
            <person name="Grigoriev I.V."/>
            <person name="O'Malley M.A."/>
        </authorList>
    </citation>
    <scope>NUCLEOTIDE SEQUENCE [LARGE SCALE GENOMIC DNA]</scope>
    <source>
        <strain evidence="2 3">G1</strain>
    </source>
</reference>
<sequence>MIQSDNNNYKLLSRCKKKCFNKTRKSSKLCQKKCYSLEIFSFLKKVESKLLTYDAKIRNQNLNFIRLGKDNDGGYVVPREVLEVTDVLMGYGISDDISFESEFSKRYNKTSYGFDCGIQNIETGDPNCHFISDCVGTGDYLFEYQTLSGKISSFSDQLRRLNLINKKILIKMDIEGAEYEVIDCILKYSKDITGIVIEIHHIYDNKFKKNY</sequence>
<evidence type="ECO:0000313" key="2">
    <source>
        <dbReference type="EMBL" id="ORY63647.1"/>
    </source>
</evidence>
<dbReference type="OrthoDB" id="10006218at2759"/>
<dbReference type="EMBL" id="MCOG01000056">
    <property type="protein sequence ID" value="ORY63647.1"/>
    <property type="molecule type" value="Genomic_DNA"/>
</dbReference>
<feature type="domain" description="Methyltransferase FkbM" evidence="1">
    <location>
        <begin position="165"/>
        <end position="203"/>
    </location>
</feature>
<keyword evidence="3" id="KW-1185">Reference proteome</keyword>
<dbReference type="InterPro" id="IPR006342">
    <property type="entry name" value="FkbM_mtfrase"/>
</dbReference>
<evidence type="ECO:0000313" key="3">
    <source>
        <dbReference type="Proteomes" id="UP000193920"/>
    </source>
</evidence>
<protein>
    <recommendedName>
        <fullName evidence="1">Methyltransferase FkbM domain-containing protein</fullName>
    </recommendedName>
</protein>
<organism evidence="2 3">
    <name type="scientific">Neocallimastix californiae</name>
    <dbReference type="NCBI Taxonomy" id="1754190"/>
    <lineage>
        <taxon>Eukaryota</taxon>
        <taxon>Fungi</taxon>
        <taxon>Fungi incertae sedis</taxon>
        <taxon>Chytridiomycota</taxon>
        <taxon>Chytridiomycota incertae sedis</taxon>
        <taxon>Neocallimastigomycetes</taxon>
        <taxon>Neocallimastigales</taxon>
        <taxon>Neocallimastigaceae</taxon>
        <taxon>Neocallimastix</taxon>
    </lineage>
</organism>
<dbReference type="InterPro" id="IPR029063">
    <property type="entry name" value="SAM-dependent_MTases_sf"/>
</dbReference>
<name>A0A1Y2DWL8_9FUNG</name>
<evidence type="ECO:0000259" key="1">
    <source>
        <dbReference type="Pfam" id="PF05050"/>
    </source>
</evidence>